<accession>A0A1I1L3D1</accession>
<dbReference type="AlphaFoldDB" id="A0A1I1L3D1"/>
<proteinExistence type="predicted"/>
<evidence type="ECO:0000256" key="1">
    <source>
        <dbReference type="SAM" id="Phobius"/>
    </source>
</evidence>
<evidence type="ECO:0000256" key="2">
    <source>
        <dbReference type="SAM" id="SignalP"/>
    </source>
</evidence>
<feature type="signal peptide" evidence="2">
    <location>
        <begin position="1"/>
        <end position="23"/>
    </location>
</feature>
<sequence length="245" mass="26285">MKYSYLAGGLLAATLATATAAQAETLTYNFDQAFWGTKPHSVDSQTWQDGKKAAVAADPSAFTYLTGSFDYTTGYVIGSDFSLNVDYGPHNFTFTDAHISGYPSRSSTFTHAVASYSFEGFSGPVLTSGNDSGQQYKFNFTFAFTYWVNSKTIDVTASGYMREFVTYPETTTRQYNPYLGWIDVTVPAGGYYASAGEQVYVQTFGTQSGPLAGQITPAVPLPAGGLLILSAFGAAGAVRLRKRAA</sequence>
<keyword evidence="4" id="KW-1185">Reference proteome</keyword>
<name>A0A1I1L3D1_9RHOB</name>
<keyword evidence="1" id="KW-0472">Membrane</keyword>
<dbReference type="EMBL" id="FOLX01000001">
    <property type="protein sequence ID" value="SFC64913.1"/>
    <property type="molecule type" value="Genomic_DNA"/>
</dbReference>
<evidence type="ECO:0000313" key="3">
    <source>
        <dbReference type="EMBL" id="SFC64913.1"/>
    </source>
</evidence>
<evidence type="ECO:0000313" key="4">
    <source>
        <dbReference type="Proteomes" id="UP000231644"/>
    </source>
</evidence>
<gene>
    <name evidence="3" type="ORF">SAMN05421762_1659</name>
</gene>
<keyword evidence="1" id="KW-0812">Transmembrane</keyword>
<feature type="chain" id="PRO_5014143836" evidence="2">
    <location>
        <begin position="24"/>
        <end position="245"/>
    </location>
</feature>
<dbReference type="RefSeq" id="WP_093451695.1">
    <property type="nucleotide sequence ID" value="NZ_FNZG01000003.1"/>
</dbReference>
<keyword evidence="2" id="KW-0732">Signal</keyword>
<feature type="transmembrane region" description="Helical" evidence="1">
    <location>
        <begin position="221"/>
        <end position="240"/>
    </location>
</feature>
<protein>
    <submittedName>
        <fullName evidence="3">VPLPA-CTERM protein sorting domain-containing protein</fullName>
    </submittedName>
</protein>
<dbReference type="Proteomes" id="UP000231644">
    <property type="component" value="Unassembled WGS sequence"/>
</dbReference>
<reference evidence="3 4" key="1">
    <citation type="submission" date="2016-10" db="EMBL/GenBank/DDBJ databases">
        <authorList>
            <person name="de Groot N.N."/>
        </authorList>
    </citation>
    <scope>NUCLEOTIDE SEQUENCE [LARGE SCALE GENOMIC DNA]</scope>
    <source>
        <strain evidence="3 4">DSM 29619</strain>
    </source>
</reference>
<keyword evidence="1" id="KW-1133">Transmembrane helix</keyword>
<organism evidence="3 4">
    <name type="scientific">Pseudooceanicola nitratireducens</name>
    <dbReference type="NCBI Taxonomy" id="517719"/>
    <lineage>
        <taxon>Bacteria</taxon>
        <taxon>Pseudomonadati</taxon>
        <taxon>Pseudomonadota</taxon>
        <taxon>Alphaproteobacteria</taxon>
        <taxon>Rhodobacterales</taxon>
        <taxon>Paracoccaceae</taxon>
        <taxon>Pseudooceanicola</taxon>
    </lineage>
</organism>